<organism evidence="1 2">
    <name type="scientific">Muntiacus reevesi</name>
    <name type="common">Reeves' muntjac</name>
    <name type="synonym">Cervus reevesi</name>
    <dbReference type="NCBI Taxonomy" id="9886"/>
    <lineage>
        <taxon>Eukaryota</taxon>
        <taxon>Metazoa</taxon>
        <taxon>Chordata</taxon>
        <taxon>Craniata</taxon>
        <taxon>Vertebrata</taxon>
        <taxon>Euteleostomi</taxon>
        <taxon>Mammalia</taxon>
        <taxon>Eutheria</taxon>
        <taxon>Laurasiatheria</taxon>
        <taxon>Artiodactyla</taxon>
        <taxon>Ruminantia</taxon>
        <taxon>Pecora</taxon>
        <taxon>Cervidae</taxon>
        <taxon>Muntiacinae</taxon>
        <taxon>Muntiacus</taxon>
    </lineage>
</organism>
<gene>
    <name evidence="1" type="ORF">FD755_004282</name>
</gene>
<dbReference type="AlphaFoldDB" id="A0A5J5MQG3"/>
<comment type="caution">
    <text evidence="1">The sequence shown here is derived from an EMBL/GenBank/DDBJ whole genome shotgun (WGS) entry which is preliminary data.</text>
</comment>
<dbReference type="EMBL" id="VCEB01000002">
    <property type="protein sequence ID" value="KAB0382365.1"/>
    <property type="molecule type" value="Genomic_DNA"/>
</dbReference>
<keyword evidence="2" id="KW-1185">Reference proteome</keyword>
<protein>
    <submittedName>
        <fullName evidence="1">Uncharacterized protein</fullName>
    </submittedName>
</protein>
<name>A0A5J5MQG3_MUNRE</name>
<evidence type="ECO:0000313" key="2">
    <source>
        <dbReference type="Proteomes" id="UP000326062"/>
    </source>
</evidence>
<accession>A0A5J5MQG3</accession>
<evidence type="ECO:0000313" key="1">
    <source>
        <dbReference type="EMBL" id="KAB0382365.1"/>
    </source>
</evidence>
<proteinExistence type="predicted"/>
<reference evidence="1 2" key="1">
    <citation type="submission" date="2019-06" db="EMBL/GenBank/DDBJ databases">
        <title>Discovery of a novel chromosome fission-fusion reversal in muntjac.</title>
        <authorList>
            <person name="Mudd A.B."/>
            <person name="Bredeson J.V."/>
            <person name="Baum R."/>
            <person name="Hockemeyer D."/>
            <person name="Rokhsar D.S."/>
        </authorList>
    </citation>
    <scope>NUCLEOTIDE SEQUENCE [LARGE SCALE GENOMIC DNA]</scope>
    <source>
        <strain evidence="1">UCam_UCB_Mr</strain>
        <tissue evidence="1">Fibroblast cell line</tissue>
    </source>
</reference>
<dbReference type="Proteomes" id="UP000326062">
    <property type="component" value="Chromosome 2"/>
</dbReference>
<sequence length="89" mass="10015">MGEGEKKGGEKALKIRLLSAASESLLPLTWLVSRGEKEFQAKEAGLLEKDTQENLTILQTYFQQDRDEVLDNLLAFVCAIWQKSMKTIA</sequence>